<keyword evidence="2" id="KW-1185">Reference proteome</keyword>
<dbReference type="Proteomes" id="UP000215377">
    <property type="component" value="Unassembled WGS sequence"/>
</dbReference>
<proteinExistence type="predicted"/>
<dbReference type="EMBL" id="AQQR01000001">
    <property type="protein sequence ID" value="OWU77607.1"/>
    <property type="molecule type" value="Genomic_DNA"/>
</dbReference>
<dbReference type="InterPro" id="IPR006427">
    <property type="entry name" value="Portal_HK97"/>
</dbReference>
<dbReference type="RefSeq" id="WP_088648238.1">
    <property type="nucleotide sequence ID" value="NZ_AQQR01000001.1"/>
</dbReference>
<reference evidence="1 2" key="1">
    <citation type="submission" date="2013-04" db="EMBL/GenBank/DDBJ databases">
        <title>Oceanicola sp. 22II1-22F33 Genome Sequencing.</title>
        <authorList>
            <person name="Lai Q."/>
            <person name="Li G."/>
            <person name="Shao Z."/>
        </authorList>
    </citation>
    <scope>NUCLEOTIDE SEQUENCE [LARGE SCALE GENOMIC DNA]</scope>
    <source>
        <strain evidence="1 2">22II1-22F33</strain>
    </source>
</reference>
<dbReference type="OrthoDB" id="7592047at2"/>
<evidence type="ECO:0000313" key="1">
    <source>
        <dbReference type="EMBL" id="OWU77607.1"/>
    </source>
</evidence>
<protein>
    <submittedName>
        <fullName evidence="1">Portal protein</fullName>
    </submittedName>
</protein>
<gene>
    <name evidence="1" type="ORF">ATO3_02675</name>
</gene>
<evidence type="ECO:0000313" key="2">
    <source>
        <dbReference type="Proteomes" id="UP000215377"/>
    </source>
</evidence>
<accession>A0A225NW58</accession>
<organism evidence="1 2">
    <name type="scientific">Marinibacterium profundimaris</name>
    <dbReference type="NCBI Taxonomy" id="1679460"/>
    <lineage>
        <taxon>Bacteria</taxon>
        <taxon>Pseudomonadati</taxon>
        <taxon>Pseudomonadota</taxon>
        <taxon>Alphaproteobacteria</taxon>
        <taxon>Rhodobacterales</taxon>
        <taxon>Paracoccaceae</taxon>
        <taxon>Marinibacterium</taxon>
    </lineage>
</organism>
<comment type="caution">
    <text evidence="1">The sequence shown here is derived from an EMBL/GenBank/DDBJ whole genome shotgun (WGS) entry which is preliminary data.</text>
</comment>
<dbReference type="Pfam" id="PF04860">
    <property type="entry name" value="Phage_portal"/>
    <property type="match status" value="1"/>
</dbReference>
<sequence length="409" mass="44539">MVVRFMKAAMRGVRAELAAGESGWEVVSSANAWHGMGYTSNSGQTVSVNSALTLSAAWACVKGNSEAIGSLPLAVYEKQSNGSRQKIEPDLAEVLTTSPNRGQTGLEFWEANAAHLLLRGNFYAERLMIGRRLVGLRPIFNVTPKRRDDGQFDYHFTEDGGRHVLPPERVFHVRGFGGGDGLGMSAIKYGTQSLGAALAADVTASKVFANGMMPAGLLKSDQELDPDQRGQLQNMLADFVGSNKAGKTMVLESGLEYSALSLNPEDAQLLDTRRFGVEDVCRWFGTPPVVIGHAGQGQTMWGTGVEAIMLAWLRTGINPILRRNETRVLKDLIPPERRGKWFVEWNREAMLQMDSRAKGDFLSRMVAAGVMSSDESRDKLNLPRRGGAADDLRAQVATAPIDMLGRDKG</sequence>
<dbReference type="InterPro" id="IPR006944">
    <property type="entry name" value="Phage/GTA_portal"/>
</dbReference>
<dbReference type="NCBIfam" id="TIGR01537">
    <property type="entry name" value="portal_HK97"/>
    <property type="match status" value="1"/>
</dbReference>
<dbReference type="AlphaFoldDB" id="A0A225NW58"/>
<name>A0A225NW58_9RHOB</name>